<feature type="chain" id="PRO_5009293806" evidence="1">
    <location>
        <begin position="21"/>
        <end position="1132"/>
    </location>
</feature>
<keyword evidence="4" id="KW-1185">Reference proteome</keyword>
<dbReference type="InterPro" id="IPR011989">
    <property type="entry name" value="ARM-like"/>
</dbReference>
<evidence type="ECO:0000259" key="2">
    <source>
        <dbReference type="Pfam" id="PF06439"/>
    </source>
</evidence>
<sequence length="1132" mass="122631">MKKVFNTITALLFIQVAAYAQQPGNRTSATKIADVLAQQPAEEQTKFLQAMKELEGFTADDVSALLIGLKPQGGNNAPVEYATNSYAFYVMQPGMDGQRATYVQGLLHALDKLTDKNNKGYVFELLKFCAKNDAIEKVAPYLSDEELAEKAARVLNAIRTPEAAQALHTGLQNAPSEKIAMGITAALGDLEYAEAEAKIIELLGNYNSDNYQLTGLTALSKIGGTASAPVFLEKAKAKNFQFDSSNAASLAVDYAQTLARKEKHKEASTFASTLYKQAAGAKASTIQAGAIAVLADIAPAKQKKELLKLASGEDKLLRQVALDLLAEDASAKDLAKLAGSLRKLDGDAQESVLNFLADKEATVATKAIEKGFSSLKDEEAKVAALRTLSILSKGTNTEFLIQQIPTASEKELAEIKTLLLTAPEQSTIGQVNKALASADPKTQVALLDVLSTRTNAESAAAVLPLTASTDPAVKLAAYKALPTVVNRDNLEAVIRLMDSASPEELVFAQEAAIIAINSGANKDADIQRLAGNISRSAAPSAGKYFPIFAGVGGPEALQAVQNYVGTEGPLKAEAIKALANWTNAESLPTLIRLSKTEKDPAIFETVFSGLIKQLNASEVNPEQKTLLLRDAFALAQNTKQKRAALNNLQSTGTYNALIFASKYMDDAELGGAASNVAMNIAMDHKDYVGSDVRAILNKAAEKLSGSESSYLKEAIVRHLAEMPSEQGYVSIFNGKDLTGWKGLVENPIARAKMSKAELAKKQAEADKKMRESWSAINGDLVFSGHGDNIATVKQYGDFEMLVDWKLDPNGKEPDAGVYLRGTPQVQIWDISRTNVGAQVGSGGLYNNTKNPKDPSKVADNALGEWNNFKIRMVGEKVSVWLNGELVVDQVTLENYWDRNQSIFPTEQIELQAHGSRVWYRDIFVREIPRQEISTLSDQEKKEGFELLFDGTNLDKWTSSPAYEITKQGYIRSNPDAKFGKNLYTKNQYGDFIYRFEFKLTPGANNGIGIRTPLEGDAAYAGMEIQVLDDTADVYKNLKPYQYHGSVYGIIAAKRGALNPVGEWNTEEIRVQGNKIKVTVNGKVIVDGDLQEASKNGTADGKQHPGLQNATGHIGFLGHGTEVFFRNIRIKSL</sequence>
<dbReference type="Gene3D" id="1.25.10.10">
    <property type="entry name" value="Leucine-rich Repeat Variant"/>
    <property type="match status" value="1"/>
</dbReference>
<dbReference type="AlphaFoldDB" id="A0A1H6BG02"/>
<evidence type="ECO:0000256" key="1">
    <source>
        <dbReference type="SAM" id="SignalP"/>
    </source>
</evidence>
<feature type="signal peptide" evidence="1">
    <location>
        <begin position="1"/>
        <end position="20"/>
    </location>
</feature>
<keyword evidence="1" id="KW-0732">Signal</keyword>
<feature type="domain" description="3-keto-alpha-glucoside-1,2-lyase/3-keto-2-hydroxy-glucal hydratase" evidence="2">
    <location>
        <begin position="727"/>
        <end position="925"/>
    </location>
</feature>
<protein>
    <submittedName>
        <fullName evidence="3">HEAT repeat</fullName>
    </submittedName>
</protein>
<feature type="domain" description="3-keto-alpha-glucoside-1,2-lyase/3-keto-2-hydroxy-glucal hydratase" evidence="2">
    <location>
        <begin position="943"/>
        <end position="1130"/>
    </location>
</feature>
<gene>
    <name evidence="3" type="ORF">SAMN05421877_11070</name>
</gene>
<evidence type="ECO:0000313" key="3">
    <source>
        <dbReference type="EMBL" id="SEG59255.1"/>
    </source>
</evidence>
<dbReference type="Pfam" id="PF06439">
    <property type="entry name" value="3keto-disac_hyd"/>
    <property type="match status" value="2"/>
</dbReference>
<dbReference type="SUPFAM" id="SSF48371">
    <property type="entry name" value="ARM repeat"/>
    <property type="match status" value="1"/>
</dbReference>
<organism evidence="3 4">
    <name type="scientific">Sphingobacterium lactis</name>
    <dbReference type="NCBI Taxonomy" id="797291"/>
    <lineage>
        <taxon>Bacteria</taxon>
        <taxon>Pseudomonadati</taxon>
        <taxon>Bacteroidota</taxon>
        <taxon>Sphingobacteriia</taxon>
        <taxon>Sphingobacteriales</taxon>
        <taxon>Sphingobacteriaceae</taxon>
        <taxon>Sphingobacterium</taxon>
    </lineage>
</organism>
<name>A0A1H6BG02_9SPHI</name>
<dbReference type="Gene3D" id="2.60.120.560">
    <property type="entry name" value="Exo-inulinase, domain 1"/>
    <property type="match status" value="2"/>
</dbReference>
<reference evidence="4" key="1">
    <citation type="submission" date="2016-10" db="EMBL/GenBank/DDBJ databases">
        <authorList>
            <person name="Varghese N."/>
            <person name="Submissions S."/>
        </authorList>
    </citation>
    <scope>NUCLEOTIDE SEQUENCE [LARGE SCALE GENOMIC DNA]</scope>
    <source>
        <strain evidence="4">DSM 22361</strain>
    </source>
</reference>
<dbReference type="Proteomes" id="UP000236731">
    <property type="component" value="Unassembled WGS sequence"/>
</dbReference>
<proteinExistence type="predicted"/>
<dbReference type="InterPro" id="IPR016024">
    <property type="entry name" value="ARM-type_fold"/>
</dbReference>
<dbReference type="OrthoDB" id="9806233at2"/>
<dbReference type="InterPro" id="IPR010496">
    <property type="entry name" value="AL/BT2_dom"/>
</dbReference>
<dbReference type="RefSeq" id="WP_103907198.1">
    <property type="nucleotide sequence ID" value="NZ_CP049246.1"/>
</dbReference>
<accession>A0A1H6BG02</accession>
<evidence type="ECO:0000313" key="4">
    <source>
        <dbReference type="Proteomes" id="UP000236731"/>
    </source>
</evidence>
<dbReference type="GO" id="GO:0016787">
    <property type="term" value="F:hydrolase activity"/>
    <property type="evidence" value="ECO:0007669"/>
    <property type="project" value="InterPro"/>
</dbReference>
<dbReference type="EMBL" id="FNUT01000010">
    <property type="protein sequence ID" value="SEG59255.1"/>
    <property type="molecule type" value="Genomic_DNA"/>
</dbReference>